<accession>A0A318EUC0</accession>
<keyword evidence="2" id="KW-0288">FMN</keyword>
<dbReference type="AlphaFoldDB" id="A0A318EUC0"/>
<dbReference type="InterPro" id="IPR051796">
    <property type="entry name" value="ISF_SsuE-like"/>
</dbReference>
<evidence type="ECO:0000313" key="4">
    <source>
        <dbReference type="EMBL" id="PXV95842.1"/>
    </source>
</evidence>
<dbReference type="PANTHER" id="PTHR43278:SF4">
    <property type="entry name" value="NAD(P)H-DEPENDENT FMN-CONTAINING OXIDOREDUCTASE YWQN-RELATED"/>
    <property type="match status" value="1"/>
</dbReference>
<dbReference type="RefSeq" id="WP_110290177.1">
    <property type="nucleotide sequence ID" value="NZ_NOKA02000001.1"/>
</dbReference>
<protein>
    <submittedName>
        <fullName evidence="5">Flavodoxin family protein</fullName>
    </submittedName>
    <submittedName>
        <fullName evidence="4">Multimeric flavodoxin WrbA</fullName>
    </submittedName>
</protein>
<comment type="caution">
    <text evidence="4">The sequence shown here is derived from an EMBL/GenBank/DDBJ whole genome shotgun (WGS) entry which is preliminary data.</text>
</comment>
<dbReference type="GO" id="GO:0016491">
    <property type="term" value="F:oxidoreductase activity"/>
    <property type="evidence" value="ECO:0007669"/>
    <property type="project" value="InterPro"/>
</dbReference>
<evidence type="ECO:0000313" key="7">
    <source>
        <dbReference type="Proteomes" id="UP000247523"/>
    </source>
</evidence>
<dbReference type="Proteomes" id="UP000247523">
    <property type="component" value="Unassembled WGS sequence"/>
</dbReference>
<dbReference type="Gene3D" id="3.40.50.360">
    <property type="match status" value="1"/>
</dbReference>
<dbReference type="EMBL" id="NOKA02000001">
    <property type="protein sequence ID" value="RDY33100.1"/>
    <property type="molecule type" value="Genomic_DNA"/>
</dbReference>
<dbReference type="SUPFAM" id="SSF52218">
    <property type="entry name" value="Flavoproteins"/>
    <property type="match status" value="1"/>
</dbReference>
<name>A0A318EUC0_9FIRM</name>
<organism evidence="4 7">
    <name type="scientific">Lachnotalea glycerini</name>
    <dbReference type="NCBI Taxonomy" id="1763509"/>
    <lineage>
        <taxon>Bacteria</taxon>
        <taxon>Bacillati</taxon>
        <taxon>Bacillota</taxon>
        <taxon>Clostridia</taxon>
        <taxon>Lachnospirales</taxon>
        <taxon>Lachnospiraceae</taxon>
        <taxon>Lachnotalea</taxon>
    </lineage>
</organism>
<keyword evidence="6" id="KW-1185">Reference proteome</keyword>
<evidence type="ECO:0000256" key="1">
    <source>
        <dbReference type="ARBA" id="ARBA00022630"/>
    </source>
</evidence>
<dbReference type="InterPro" id="IPR005025">
    <property type="entry name" value="FMN_Rdtase-like_dom"/>
</dbReference>
<reference evidence="5" key="3">
    <citation type="submission" date="2018-07" db="EMBL/GenBank/DDBJ databases">
        <authorList>
            <person name="Quirk P.G."/>
            <person name="Krulwich T.A."/>
        </authorList>
    </citation>
    <scope>NUCLEOTIDE SEQUENCE</scope>
    <source>
        <strain evidence="5">CCRI-19302</strain>
    </source>
</reference>
<evidence type="ECO:0000313" key="6">
    <source>
        <dbReference type="Proteomes" id="UP000216411"/>
    </source>
</evidence>
<evidence type="ECO:0000313" key="5">
    <source>
        <dbReference type="EMBL" id="RDY33100.1"/>
    </source>
</evidence>
<reference evidence="4 7" key="2">
    <citation type="submission" date="2018-05" db="EMBL/GenBank/DDBJ databases">
        <title>Genomic Encyclopedia of Type Strains, Phase IV (KMG-IV): sequencing the most valuable type-strain genomes for metagenomic binning, comparative biology and taxonomic classification.</title>
        <authorList>
            <person name="Goeker M."/>
        </authorList>
    </citation>
    <scope>NUCLEOTIDE SEQUENCE [LARGE SCALE GENOMIC DNA]</scope>
    <source>
        <strain evidence="4 7">DSM 28816</strain>
    </source>
</reference>
<evidence type="ECO:0000256" key="2">
    <source>
        <dbReference type="ARBA" id="ARBA00022643"/>
    </source>
</evidence>
<sequence length="208" mass="22911">MKVLLINGSPNKEKCTYTALKEVADQLNKNDIETEIFHIGNKPVRGCIGCGKCSSNQNRCVFNDDTVNEAIALMEEADGLIIGSPVYYASANGSLISFLDRMYYAGKTCFAYKPGAAIVSARRAGTTASLDELNKYFTIAKMPVVSSHYWNMVHGNTPQEVKKDLEGMQILRALADNMAWLLKSIEAGKKAGITLPESETRVRTSYIR</sequence>
<dbReference type="OrthoDB" id="9790975at2"/>
<proteinExistence type="predicted"/>
<reference evidence="5 6" key="1">
    <citation type="journal article" date="2017" name="Genome Announc.">
        <title>Draft Genome Sequence of a Sporulating and Motile Strain of Lachnotalea glycerini Isolated from Water in Quebec City, Canada.</title>
        <authorList>
            <person name="Maheux A.F."/>
            <person name="Boudreau D.K."/>
            <person name="Berube E."/>
            <person name="Boissinot M."/>
            <person name="Raymond F."/>
            <person name="Brodeur S."/>
            <person name="Corbeil J."/>
            <person name="Isabel S."/>
            <person name="Omar R.F."/>
            <person name="Bergeron M.G."/>
        </authorList>
    </citation>
    <scope>NUCLEOTIDE SEQUENCE [LARGE SCALE GENOMIC DNA]</scope>
    <source>
        <strain evidence="5 6">CCRI-19302</strain>
    </source>
</reference>
<dbReference type="InterPro" id="IPR029039">
    <property type="entry name" value="Flavoprotein-like_sf"/>
</dbReference>
<dbReference type="Pfam" id="PF03358">
    <property type="entry name" value="FMN_red"/>
    <property type="match status" value="1"/>
</dbReference>
<feature type="domain" description="NADPH-dependent FMN reductase-like" evidence="3">
    <location>
        <begin position="1"/>
        <end position="155"/>
    </location>
</feature>
<gene>
    <name evidence="4" type="ORF">C8E03_101473</name>
    <name evidence="5" type="ORF">CG710_000815</name>
</gene>
<keyword evidence="1" id="KW-0285">Flavoprotein</keyword>
<dbReference type="EMBL" id="QICS01000001">
    <property type="protein sequence ID" value="PXV95842.1"/>
    <property type="molecule type" value="Genomic_DNA"/>
</dbReference>
<dbReference type="Proteomes" id="UP000216411">
    <property type="component" value="Unassembled WGS sequence"/>
</dbReference>
<evidence type="ECO:0000259" key="3">
    <source>
        <dbReference type="Pfam" id="PF03358"/>
    </source>
</evidence>
<dbReference type="PANTHER" id="PTHR43278">
    <property type="entry name" value="NAD(P)H-DEPENDENT FMN-CONTAINING OXIDOREDUCTASE YWQN-RELATED"/>
    <property type="match status" value="1"/>
</dbReference>